<dbReference type="PANTHER" id="PTHR24320:SF152">
    <property type="entry name" value="SHORT-CHAIN DEHYDROGENASE_REDUCTASE FAMILY PROTEIN"/>
    <property type="match status" value="1"/>
</dbReference>
<dbReference type="Proteomes" id="UP000198372">
    <property type="component" value="Unassembled WGS sequence"/>
</dbReference>
<dbReference type="AlphaFoldDB" id="A0A238FU16"/>
<name>A0A238FU16_9BASI</name>
<dbReference type="OrthoDB" id="9876299at2759"/>
<gene>
    <name evidence="3" type="ORF">BQ2448_7747</name>
</gene>
<keyword evidence="4" id="KW-1185">Reference proteome</keyword>
<proteinExistence type="inferred from homology"/>
<comment type="similarity">
    <text evidence="1">Belongs to the short-chain dehydrogenases/reductases (SDR) family.</text>
</comment>
<keyword evidence="2" id="KW-0560">Oxidoreductase</keyword>
<dbReference type="STRING" id="269621.A0A238FU16"/>
<dbReference type="Gene3D" id="3.40.50.720">
    <property type="entry name" value="NAD(P)-binding Rossmann-like Domain"/>
    <property type="match status" value="1"/>
</dbReference>
<sequence>MPTLLCTGCSSGLGLQALRQLYSHAPSSTSATSSNWRLIIGARDVAATQAKLATVVPSDGPKAQVLHLDLESFESVRTFSDQVKLLVEEEATDSQQKARTQSEAPEREGIQCILLNAAVYTAKFEAAQGGWCKEAIVNTFSQHLLLHLVSPLLKPTSLIPHPRVIVTSSGLHTKIPASSIPSLPMTLKSPSTSSMERYRATKFTQMANAHHWKSNLKTHDVDVVAISPGFVPTSGLNRQSSVWARFFLRWILWWFPFVSTDEQGKSSTFRVHEYGNGRAHQNSAIPPLFTAENDTQAQVEDPPVSKWLKEARSDDGVLYVDVHGKRIDPHPAMLEQGRSLWNEWAPSAKTMLAW</sequence>
<dbReference type="GO" id="GO:0016491">
    <property type="term" value="F:oxidoreductase activity"/>
    <property type="evidence" value="ECO:0007669"/>
    <property type="project" value="UniProtKB-KW"/>
</dbReference>
<dbReference type="SUPFAM" id="SSF51735">
    <property type="entry name" value="NAD(P)-binding Rossmann-fold domains"/>
    <property type="match status" value="1"/>
</dbReference>
<dbReference type="PANTHER" id="PTHR24320">
    <property type="entry name" value="RETINOL DEHYDROGENASE"/>
    <property type="match status" value="1"/>
</dbReference>
<dbReference type="EMBL" id="FMSP01000023">
    <property type="protein sequence ID" value="SCV74718.1"/>
    <property type="molecule type" value="Genomic_DNA"/>
</dbReference>
<evidence type="ECO:0000256" key="2">
    <source>
        <dbReference type="ARBA" id="ARBA00023002"/>
    </source>
</evidence>
<protein>
    <submittedName>
        <fullName evidence="3">BQ2448_7747 protein</fullName>
    </submittedName>
</protein>
<reference evidence="4" key="1">
    <citation type="submission" date="2016-09" db="EMBL/GenBank/DDBJ databases">
        <authorList>
            <person name="Jeantristanb JTB J.-T."/>
            <person name="Ricardo R."/>
        </authorList>
    </citation>
    <scope>NUCLEOTIDE SEQUENCE [LARGE SCALE GENOMIC DNA]</scope>
</reference>
<organism evidence="3 4">
    <name type="scientific">Microbotryum intermedium</name>
    <dbReference type="NCBI Taxonomy" id="269621"/>
    <lineage>
        <taxon>Eukaryota</taxon>
        <taxon>Fungi</taxon>
        <taxon>Dikarya</taxon>
        <taxon>Basidiomycota</taxon>
        <taxon>Pucciniomycotina</taxon>
        <taxon>Microbotryomycetes</taxon>
        <taxon>Microbotryales</taxon>
        <taxon>Microbotryaceae</taxon>
        <taxon>Microbotryum</taxon>
    </lineage>
</organism>
<dbReference type="InterPro" id="IPR036291">
    <property type="entry name" value="NAD(P)-bd_dom_sf"/>
</dbReference>
<evidence type="ECO:0000313" key="4">
    <source>
        <dbReference type="Proteomes" id="UP000198372"/>
    </source>
</evidence>
<accession>A0A238FU16</accession>
<evidence type="ECO:0000256" key="1">
    <source>
        <dbReference type="ARBA" id="ARBA00006484"/>
    </source>
</evidence>
<evidence type="ECO:0000313" key="3">
    <source>
        <dbReference type="EMBL" id="SCV74718.1"/>
    </source>
</evidence>